<name>A0AA39Z0T5_9PEZI</name>
<comment type="caution">
    <text evidence="2">The sequence shown here is derived from an EMBL/GenBank/DDBJ whole genome shotgun (WGS) entry which is preliminary data.</text>
</comment>
<keyword evidence="3" id="KW-1185">Reference proteome</keyword>
<dbReference type="AlphaFoldDB" id="A0AA39Z0T5"/>
<accession>A0AA39Z0T5</accession>
<evidence type="ECO:0000313" key="2">
    <source>
        <dbReference type="EMBL" id="KAK0662102.1"/>
    </source>
</evidence>
<gene>
    <name evidence="2" type="ORF">QBC41DRAFT_382246</name>
</gene>
<evidence type="ECO:0000256" key="1">
    <source>
        <dbReference type="SAM" id="MobiDB-lite"/>
    </source>
</evidence>
<sequence>MSTQPRKRKAPCDDDNSMSSSAIAKRLAPSTDKVGDAAMDELDRQAPPSLQPALEVAAAPPVNHSKYSSSPPQKFGPDGLGGRDWCPFRDEVPDNLEDAAGMAQLYRIHLDEIVRDEADKNHDIEYILSPEPLLRKLLRQHLGSRDLATRLKLRIHAVGAPLYEKVFAGADLYNSTLSQELAKFVPLLDSLSRIEDEHAFKESYKAAMLLKSYWWCPGKSWSQTDRLPWLPDPELERFDDLLEEIIACRKEREPAWDVQGVFEQITMEWLARRIGANPQPWFDKTRQMLRLKYVWFTDLDSP</sequence>
<dbReference type="EMBL" id="JAULSY010000143">
    <property type="protein sequence ID" value="KAK0662102.1"/>
    <property type="molecule type" value="Genomic_DNA"/>
</dbReference>
<dbReference type="Proteomes" id="UP001174997">
    <property type="component" value="Unassembled WGS sequence"/>
</dbReference>
<feature type="region of interest" description="Disordered" evidence="1">
    <location>
        <begin position="1"/>
        <end position="55"/>
    </location>
</feature>
<evidence type="ECO:0000313" key="3">
    <source>
        <dbReference type="Proteomes" id="UP001174997"/>
    </source>
</evidence>
<protein>
    <submittedName>
        <fullName evidence="2">Uncharacterized protein</fullName>
    </submittedName>
</protein>
<reference evidence="2" key="1">
    <citation type="submission" date="2023-06" db="EMBL/GenBank/DDBJ databases">
        <title>Genome-scale phylogeny and comparative genomics of the fungal order Sordariales.</title>
        <authorList>
            <consortium name="Lawrence Berkeley National Laboratory"/>
            <person name="Hensen N."/>
            <person name="Bonometti L."/>
            <person name="Westerberg I."/>
            <person name="Brannstrom I.O."/>
            <person name="Guillou S."/>
            <person name="Cros-Aarteil S."/>
            <person name="Calhoun S."/>
            <person name="Haridas S."/>
            <person name="Kuo A."/>
            <person name="Mondo S."/>
            <person name="Pangilinan J."/>
            <person name="Riley R."/>
            <person name="Labutti K."/>
            <person name="Andreopoulos B."/>
            <person name="Lipzen A."/>
            <person name="Chen C."/>
            <person name="Yanf M."/>
            <person name="Daum C."/>
            <person name="Ng V."/>
            <person name="Clum A."/>
            <person name="Steindorff A."/>
            <person name="Ohm R."/>
            <person name="Martin F."/>
            <person name="Silar P."/>
            <person name="Natvig D."/>
            <person name="Lalanne C."/>
            <person name="Gautier V."/>
            <person name="Ament-Velasquez S.L."/>
            <person name="Kruys A."/>
            <person name="Hutchinson M.I."/>
            <person name="Powell A.J."/>
            <person name="Barry K."/>
            <person name="Miller A.N."/>
            <person name="Grigoriev I.V."/>
            <person name="Debuchy R."/>
            <person name="Gladieux P."/>
            <person name="Thoren M.H."/>
            <person name="Johannesson H."/>
        </authorList>
    </citation>
    <scope>NUCLEOTIDE SEQUENCE</scope>
    <source>
        <strain evidence="2">CBS 307.81</strain>
    </source>
</reference>
<proteinExistence type="predicted"/>
<organism evidence="2 3">
    <name type="scientific">Cercophora samala</name>
    <dbReference type="NCBI Taxonomy" id="330535"/>
    <lineage>
        <taxon>Eukaryota</taxon>
        <taxon>Fungi</taxon>
        <taxon>Dikarya</taxon>
        <taxon>Ascomycota</taxon>
        <taxon>Pezizomycotina</taxon>
        <taxon>Sordariomycetes</taxon>
        <taxon>Sordariomycetidae</taxon>
        <taxon>Sordariales</taxon>
        <taxon>Lasiosphaeriaceae</taxon>
        <taxon>Cercophora</taxon>
    </lineage>
</organism>